<gene>
    <name evidence="8" type="ORF">ACFO8M_26500</name>
</gene>
<dbReference type="EMBL" id="JBHRWO010000023">
    <property type="protein sequence ID" value="MFC3496046.1"/>
    <property type="molecule type" value="Genomic_DNA"/>
</dbReference>
<comment type="similarity">
    <text evidence="1">Belongs to the heat shock protein 70 family.</text>
</comment>
<keyword evidence="3" id="KW-0067">ATP-binding</keyword>
<dbReference type="Gene3D" id="2.130.10.10">
    <property type="entry name" value="YVTN repeat-like/Quinoprotein amine dehydrogenase"/>
    <property type="match status" value="1"/>
</dbReference>
<feature type="region of interest" description="Disordered" evidence="6">
    <location>
        <begin position="394"/>
        <end position="445"/>
    </location>
</feature>
<accession>A0ABV7Q925</accession>
<dbReference type="InterPro" id="IPR015943">
    <property type="entry name" value="WD40/YVTN_repeat-like_dom_sf"/>
</dbReference>
<evidence type="ECO:0000313" key="8">
    <source>
        <dbReference type="EMBL" id="MFC3496046.1"/>
    </source>
</evidence>
<evidence type="ECO:0000259" key="7">
    <source>
        <dbReference type="Pfam" id="PF13360"/>
    </source>
</evidence>
<dbReference type="InterPro" id="IPR018181">
    <property type="entry name" value="Heat_shock_70_CS"/>
</dbReference>
<dbReference type="SUPFAM" id="SSF50998">
    <property type="entry name" value="Quinoprotein alcohol dehydrogenase-like"/>
    <property type="match status" value="1"/>
</dbReference>
<dbReference type="SUPFAM" id="SSF53067">
    <property type="entry name" value="Actin-like ATPase domain"/>
    <property type="match status" value="2"/>
</dbReference>
<dbReference type="InterPro" id="IPR013126">
    <property type="entry name" value="Hsp_70_fam"/>
</dbReference>
<keyword evidence="9" id="KW-1185">Reference proteome</keyword>
<comment type="caution">
    <text evidence="8">The sequence shown here is derived from an EMBL/GenBank/DDBJ whole genome shotgun (WGS) entry which is preliminary data.</text>
</comment>
<dbReference type="InterPro" id="IPR011047">
    <property type="entry name" value="Quinoprotein_ADH-like_sf"/>
</dbReference>
<evidence type="ECO:0000256" key="6">
    <source>
        <dbReference type="SAM" id="MobiDB-lite"/>
    </source>
</evidence>
<dbReference type="PRINTS" id="PR00301">
    <property type="entry name" value="HEATSHOCK70"/>
</dbReference>
<keyword evidence="4" id="KW-0346">Stress response</keyword>
<evidence type="ECO:0000256" key="1">
    <source>
        <dbReference type="ARBA" id="ARBA00007381"/>
    </source>
</evidence>
<proteinExistence type="inferred from homology"/>
<dbReference type="InterPro" id="IPR043129">
    <property type="entry name" value="ATPase_NBD"/>
</dbReference>
<dbReference type="InterPro" id="IPR002372">
    <property type="entry name" value="PQQ_rpt_dom"/>
</dbReference>
<dbReference type="PANTHER" id="PTHR42749:SF1">
    <property type="entry name" value="CELL SHAPE-DETERMINING PROTEIN MREB"/>
    <property type="match status" value="1"/>
</dbReference>
<dbReference type="Proteomes" id="UP001595712">
    <property type="component" value="Unassembled WGS sequence"/>
</dbReference>
<sequence length="925" mass="97743">MQTPVQLAVDLGTTHTVAVVGRAGQEPRSLLFDGSPLLPSGVFLDNEGELHTGRDAQRLATAEPSRFEPYPKRRIDDSSVLLGDREVSVEELLATGLRRVAEEAAASGQRPTETVLTYPADWGPVRRAVLERAASHAGLGRVRLLAEPIAAATYCAEVLGQEIPRGGTVAIFDFGGGTFDVAVVRREADETGRLRTLAVGGLDDLGGLDIDMALAAHLGRVVAGRDPELWRRLFEPETTADLRDRLAFWGEVRAAKEMLSRTSTAPVALPGHNPMGLHLTRDELTSLADPLVARAVDETRRTLERAGVDPVELTALLLVGGSSRMPLVATRLHARLGIAASVPEQPELPVAFGALLFAVTDQADPAVSSPPATPPAGAPGALNYAPYPVVGPPSPAPSPASGHPWPAPSPPPTPASTLPPPMQTPAGTLPPRTTVPPPMSFRARPPKIGELPPPFRRHIMSVLAGSLAIVVTVAVVISQLDWDGATGNLTDRLLDGVESLGQGSTGPELVSVYDQQLGGTSPGAVVATADMAVFAEINVGHTIVRAVATDGTSLWTQEYELEPEDLYLMVVGDLLILDAMYSATDEGRTMRAAALLSTGELLWKQPWEERNDVAFYGTEVIVEQRDGFDDNAAIRIDLATGEELWSQKGPESLYTIDDHRIGVATVWGVSDGPGAVPPNSYSLFDNLAATEQIVDLDPEAGTAVVRDTTTGNETASGALPIDDDYWTVFDGYVIARASEEASPGRDTLVAYSLDDFSAAWSIPIDVNISIYEVKACGAQLVCVALDHTDADKTVAYDTATGDKVWEAVLDWADEAHWYTSPDALVLGGQTFDTVDTARVLDFAGGEIVEGELFVSALAVQGGRAVMDGSDMGGWEVSVLDMATGKTSAAADVGADLAEHASLSGDLLAVLTGDNRALVFTVPALD</sequence>
<dbReference type="Pfam" id="PF13360">
    <property type="entry name" value="PQQ_2"/>
    <property type="match status" value="1"/>
</dbReference>
<feature type="domain" description="Pyrrolo-quinoline quinone repeat" evidence="7">
    <location>
        <begin position="543"/>
        <end position="652"/>
    </location>
</feature>
<dbReference type="PANTHER" id="PTHR42749">
    <property type="entry name" value="CELL SHAPE-DETERMINING PROTEIN MREB"/>
    <property type="match status" value="1"/>
</dbReference>
<evidence type="ECO:0000256" key="3">
    <source>
        <dbReference type="ARBA" id="ARBA00022840"/>
    </source>
</evidence>
<evidence type="ECO:0000256" key="4">
    <source>
        <dbReference type="ARBA" id="ARBA00023016"/>
    </source>
</evidence>
<dbReference type="PROSITE" id="PS01036">
    <property type="entry name" value="HSP70_3"/>
    <property type="match status" value="1"/>
</dbReference>
<protein>
    <submittedName>
        <fullName evidence="8">Hsp70 family protein</fullName>
    </submittedName>
</protein>
<evidence type="ECO:0000256" key="5">
    <source>
        <dbReference type="ARBA" id="ARBA00023186"/>
    </source>
</evidence>
<evidence type="ECO:0000313" key="9">
    <source>
        <dbReference type="Proteomes" id="UP001595712"/>
    </source>
</evidence>
<name>A0ABV7Q925_9ACTN</name>
<dbReference type="Pfam" id="PF00012">
    <property type="entry name" value="HSP70"/>
    <property type="match status" value="1"/>
</dbReference>
<organism evidence="8 9">
    <name type="scientific">Glycomyces rhizosphaerae</name>
    <dbReference type="NCBI Taxonomy" id="2054422"/>
    <lineage>
        <taxon>Bacteria</taxon>
        <taxon>Bacillati</taxon>
        <taxon>Actinomycetota</taxon>
        <taxon>Actinomycetes</taxon>
        <taxon>Glycomycetales</taxon>
        <taxon>Glycomycetaceae</taxon>
        <taxon>Glycomyces</taxon>
    </lineage>
</organism>
<keyword evidence="2" id="KW-0547">Nucleotide-binding</keyword>
<keyword evidence="5" id="KW-0143">Chaperone</keyword>
<reference evidence="9" key="1">
    <citation type="journal article" date="2019" name="Int. J. Syst. Evol. Microbiol.">
        <title>The Global Catalogue of Microorganisms (GCM) 10K type strain sequencing project: providing services to taxonomists for standard genome sequencing and annotation.</title>
        <authorList>
            <consortium name="The Broad Institute Genomics Platform"/>
            <consortium name="The Broad Institute Genome Sequencing Center for Infectious Disease"/>
            <person name="Wu L."/>
            <person name="Ma J."/>
        </authorList>
    </citation>
    <scope>NUCLEOTIDE SEQUENCE [LARGE SCALE GENOMIC DNA]</scope>
    <source>
        <strain evidence="9">CGMCC 4.7396</strain>
    </source>
</reference>
<dbReference type="Gene3D" id="3.30.420.40">
    <property type="match status" value="2"/>
</dbReference>
<dbReference type="Gene3D" id="3.90.640.10">
    <property type="entry name" value="Actin, Chain A, domain 4"/>
    <property type="match status" value="1"/>
</dbReference>
<evidence type="ECO:0000256" key="2">
    <source>
        <dbReference type="ARBA" id="ARBA00022741"/>
    </source>
</evidence>
<feature type="compositionally biased region" description="Pro residues" evidence="6">
    <location>
        <begin position="405"/>
        <end position="423"/>
    </location>
</feature>